<dbReference type="AlphaFoldDB" id="A0A937KE08"/>
<dbReference type="InterPro" id="IPR022269">
    <property type="entry name" value="SO_2930-like_C"/>
</dbReference>
<evidence type="ECO:0008006" key="4">
    <source>
        <dbReference type="Google" id="ProtNLM"/>
    </source>
</evidence>
<dbReference type="NCBIfam" id="TIGR03806">
    <property type="entry name" value="chp_HNE_0200"/>
    <property type="match status" value="1"/>
</dbReference>
<reference evidence="2" key="1">
    <citation type="submission" date="2021-01" db="EMBL/GenBank/DDBJ databases">
        <title>Fulvivirga kasyanovii gen. nov., sp nov., a novel member of the phylum Bacteroidetes isolated from seawater in a mussel farm.</title>
        <authorList>
            <person name="Zhao L.-H."/>
            <person name="Wang Z.-J."/>
        </authorList>
    </citation>
    <scope>NUCLEOTIDE SEQUENCE</scope>
    <source>
        <strain evidence="2">29W222</strain>
    </source>
</reference>
<dbReference type="Proteomes" id="UP000614216">
    <property type="component" value="Unassembled WGS sequence"/>
</dbReference>
<organism evidence="2 3">
    <name type="scientific">Fulvivirga marina</name>
    <dbReference type="NCBI Taxonomy" id="2494733"/>
    <lineage>
        <taxon>Bacteria</taxon>
        <taxon>Pseudomonadati</taxon>
        <taxon>Bacteroidota</taxon>
        <taxon>Cytophagia</taxon>
        <taxon>Cytophagales</taxon>
        <taxon>Fulvivirgaceae</taxon>
        <taxon>Fulvivirga</taxon>
    </lineage>
</organism>
<dbReference type="PROSITE" id="PS51257">
    <property type="entry name" value="PROKAR_LIPOPROTEIN"/>
    <property type="match status" value="1"/>
</dbReference>
<keyword evidence="3" id="KW-1185">Reference proteome</keyword>
<dbReference type="RefSeq" id="WP_202858742.1">
    <property type="nucleotide sequence ID" value="NZ_JAEUGD010000066.1"/>
</dbReference>
<feature type="chain" id="PRO_5037727405" description="Cytochrome c domain-containing protein" evidence="1">
    <location>
        <begin position="20"/>
        <end position="366"/>
    </location>
</feature>
<sequence>MKLLLGLALVGLMMLTSCGGEVANTTENEQQATAMTHELAWQMPDTASYVKYGKAKLSDYNFFEGKLADLNPGDRVFPYDINSPLFTDYALKKRFIYLPESKEIIYNDDEVLEFPEGTILIKNFHYSGEQLTGGKGGIIETRLLVNEPEGWKALVYIWNDEQTDAFIEITGKKVPLQLVSQGTIDYAVPNMLQCKSCHDRKGKITPIGPSARQLNKLGQDGDNQLAKLVNKKWLKNAPPADQWPTLVQWENDTESLEQRARAYLEINCGHCHRSDGPAKNSGLDLTTEAHEAHAMGIFKAPVAAGKGSGGLKYDIVPGEPNESILIYRMQSNDPAIMMPELGRSTVHEEGIKLIKNWIQQLDKDQV</sequence>
<accession>A0A937KE08</accession>
<keyword evidence="1" id="KW-0732">Signal</keyword>
<comment type="caution">
    <text evidence="2">The sequence shown here is derived from an EMBL/GenBank/DDBJ whole genome shotgun (WGS) entry which is preliminary data.</text>
</comment>
<evidence type="ECO:0000313" key="2">
    <source>
        <dbReference type="EMBL" id="MBL6449207.1"/>
    </source>
</evidence>
<evidence type="ECO:0000256" key="1">
    <source>
        <dbReference type="SAM" id="SignalP"/>
    </source>
</evidence>
<gene>
    <name evidence="2" type="ORF">JMN32_23055</name>
</gene>
<evidence type="ECO:0000313" key="3">
    <source>
        <dbReference type="Proteomes" id="UP000614216"/>
    </source>
</evidence>
<proteinExistence type="predicted"/>
<name>A0A937KE08_9BACT</name>
<dbReference type="EMBL" id="JAEUGD010000066">
    <property type="protein sequence ID" value="MBL6449207.1"/>
    <property type="molecule type" value="Genomic_DNA"/>
</dbReference>
<protein>
    <recommendedName>
        <fullName evidence="4">Cytochrome c domain-containing protein</fullName>
    </recommendedName>
</protein>
<feature type="signal peptide" evidence="1">
    <location>
        <begin position="1"/>
        <end position="19"/>
    </location>
</feature>